<feature type="region of interest" description="Disordered" evidence="1">
    <location>
        <begin position="101"/>
        <end position="145"/>
    </location>
</feature>
<dbReference type="RefSeq" id="WP_188709084.1">
    <property type="nucleotide sequence ID" value="NZ_BMIG01000010.1"/>
</dbReference>
<dbReference type="EMBL" id="BMIG01000010">
    <property type="protein sequence ID" value="GGB05016.1"/>
    <property type="molecule type" value="Genomic_DNA"/>
</dbReference>
<accession>A0A916SKR9</accession>
<feature type="compositionally biased region" description="Gly residues" evidence="1">
    <location>
        <begin position="135"/>
        <end position="145"/>
    </location>
</feature>
<protein>
    <submittedName>
        <fullName evidence="2">Uncharacterized protein</fullName>
    </submittedName>
</protein>
<proteinExistence type="predicted"/>
<name>A0A916SKR9_9BURK</name>
<reference evidence="2" key="1">
    <citation type="journal article" date="2014" name="Int. J. Syst. Evol. Microbiol.">
        <title>Complete genome sequence of Corynebacterium casei LMG S-19264T (=DSM 44701T), isolated from a smear-ripened cheese.</title>
        <authorList>
            <consortium name="US DOE Joint Genome Institute (JGI-PGF)"/>
            <person name="Walter F."/>
            <person name="Albersmeier A."/>
            <person name="Kalinowski J."/>
            <person name="Ruckert C."/>
        </authorList>
    </citation>
    <scope>NUCLEOTIDE SEQUENCE</scope>
    <source>
        <strain evidence="2">CGMCC 1.15322</strain>
    </source>
</reference>
<dbReference type="AlphaFoldDB" id="A0A916SKR9"/>
<keyword evidence="3" id="KW-1185">Reference proteome</keyword>
<dbReference type="Proteomes" id="UP000620596">
    <property type="component" value="Unassembled WGS sequence"/>
</dbReference>
<gene>
    <name evidence="2" type="ORF">GCM10011496_27440</name>
</gene>
<evidence type="ECO:0000313" key="2">
    <source>
        <dbReference type="EMBL" id="GGB05016.1"/>
    </source>
</evidence>
<reference evidence="2" key="2">
    <citation type="submission" date="2020-09" db="EMBL/GenBank/DDBJ databases">
        <authorList>
            <person name="Sun Q."/>
            <person name="Zhou Y."/>
        </authorList>
    </citation>
    <scope>NUCLEOTIDE SEQUENCE</scope>
    <source>
        <strain evidence="2">CGMCC 1.15322</strain>
    </source>
</reference>
<sequence>MQEPKIPNLLLALGLASLAHILLLFALTANPDVRRGVEATVEQAPGWPGIRAQIMAERAPAVAAQISPVPLEDTASDAALSIEQKMPVQKKVVELERQVLEQPQQREQAQEEQREQNQGCLGPEEMARLAQPPGGESGALGNGQAIGVGIPCVEG</sequence>
<organism evidence="2 3">
    <name type="scientific">Polaromonas eurypsychrophila</name>
    <dbReference type="NCBI Taxonomy" id="1614635"/>
    <lineage>
        <taxon>Bacteria</taxon>
        <taxon>Pseudomonadati</taxon>
        <taxon>Pseudomonadota</taxon>
        <taxon>Betaproteobacteria</taxon>
        <taxon>Burkholderiales</taxon>
        <taxon>Comamonadaceae</taxon>
        <taxon>Polaromonas</taxon>
    </lineage>
</organism>
<evidence type="ECO:0000313" key="3">
    <source>
        <dbReference type="Proteomes" id="UP000620596"/>
    </source>
</evidence>
<evidence type="ECO:0000256" key="1">
    <source>
        <dbReference type="SAM" id="MobiDB-lite"/>
    </source>
</evidence>
<comment type="caution">
    <text evidence="2">The sequence shown here is derived from an EMBL/GenBank/DDBJ whole genome shotgun (WGS) entry which is preliminary data.</text>
</comment>